<dbReference type="Proteomes" id="UP001281410">
    <property type="component" value="Unassembled WGS sequence"/>
</dbReference>
<evidence type="ECO:0000313" key="3">
    <source>
        <dbReference type="Proteomes" id="UP001281410"/>
    </source>
</evidence>
<dbReference type="SUPFAM" id="SSF53098">
    <property type="entry name" value="Ribonuclease H-like"/>
    <property type="match status" value="1"/>
</dbReference>
<dbReference type="AlphaFoldDB" id="A0AAE0AK12"/>
<dbReference type="InterPro" id="IPR002156">
    <property type="entry name" value="RNaseH_domain"/>
</dbReference>
<dbReference type="Pfam" id="PF13456">
    <property type="entry name" value="RVT_3"/>
    <property type="match status" value="1"/>
</dbReference>
<evidence type="ECO:0000259" key="1">
    <source>
        <dbReference type="PROSITE" id="PS50879"/>
    </source>
</evidence>
<comment type="caution">
    <text evidence="2">The sequence shown here is derived from an EMBL/GenBank/DDBJ whole genome shotgun (WGS) entry which is preliminary data.</text>
</comment>
<dbReference type="PANTHER" id="PTHR47723">
    <property type="entry name" value="OS05G0353850 PROTEIN"/>
    <property type="match status" value="1"/>
</dbReference>
<dbReference type="InterPro" id="IPR012337">
    <property type="entry name" value="RNaseH-like_sf"/>
</dbReference>
<proteinExistence type="predicted"/>
<dbReference type="GO" id="GO:0003676">
    <property type="term" value="F:nucleic acid binding"/>
    <property type="evidence" value="ECO:0007669"/>
    <property type="project" value="InterPro"/>
</dbReference>
<dbReference type="PROSITE" id="PS50879">
    <property type="entry name" value="RNASE_H_1"/>
    <property type="match status" value="1"/>
</dbReference>
<accession>A0AAE0AK12</accession>
<dbReference type="EMBL" id="JANJYJ010000004">
    <property type="protein sequence ID" value="KAK3219243.1"/>
    <property type="molecule type" value="Genomic_DNA"/>
</dbReference>
<name>A0AAE0AK12_9ROSI</name>
<evidence type="ECO:0000313" key="2">
    <source>
        <dbReference type="EMBL" id="KAK3219243.1"/>
    </source>
</evidence>
<reference evidence="2" key="1">
    <citation type="journal article" date="2023" name="Plant J.">
        <title>Genome sequences and population genomics provide insights into the demographic history, inbreeding, and mutation load of two 'living fossil' tree species of Dipteronia.</title>
        <authorList>
            <person name="Feng Y."/>
            <person name="Comes H.P."/>
            <person name="Chen J."/>
            <person name="Zhu S."/>
            <person name="Lu R."/>
            <person name="Zhang X."/>
            <person name="Li P."/>
            <person name="Qiu J."/>
            <person name="Olsen K.M."/>
            <person name="Qiu Y."/>
        </authorList>
    </citation>
    <scope>NUCLEOTIDE SEQUENCE</scope>
    <source>
        <strain evidence="2">NBL</strain>
    </source>
</reference>
<dbReference type="InterPro" id="IPR044730">
    <property type="entry name" value="RNase_H-like_dom_plant"/>
</dbReference>
<dbReference type="GO" id="GO:0004523">
    <property type="term" value="F:RNA-DNA hybrid ribonuclease activity"/>
    <property type="evidence" value="ECO:0007669"/>
    <property type="project" value="InterPro"/>
</dbReference>
<sequence>MIFKGVPTTVSQATDKVKFRVAWWYKYHGAGSKLSISTMLLNVKESCADFLPKQKKNEIAWNPPLGLVLKFNVDGSARGNPGNAGIGGVLIDNTGKVLGLFSEHVGILDSNSAEILAIHRAVSLCAESTSLIGKDVDIVSDSKIAVSWVNSEGFGSLNHVKLIYDIRSLLLFLGNTWVFFQLKS</sequence>
<dbReference type="InterPro" id="IPR036397">
    <property type="entry name" value="RNaseH_sf"/>
</dbReference>
<protein>
    <recommendedName>
        <fullName evidence="1">RNase H type-1 domain-containing protein</fullName>
    </recommendedName>
</protein>
<dbReference type="InterPro" id="IPR053151">
    <property type="entry name" value="RNase_H-like"/>
</dbReference>
<feature type="domain" description="RNase H type-1" evidence="1">
    <location>
        <begin position="65"/>
        <end position="184"/>
    </location>
</feature>
<organism evidence="2 3">
    <name type="scientific">Dipteronia sinensis</name>
    <dbReference type="NCBI Taxonomy" id="43782"/>
    <lineage>
        <taxon>Eukaryota</taxon>
        <taxon>Viridiplantae</taxon>
        <taxon>Streptophyta</taxon>
        <taxon>Embryophyta</taxon>
        <taxon>Tracheophyta</taxon>
        <taxon>Spermatophyta</taxon>
        <taxon>Magnoliopsida</taxon>
        <taxon>eudicotyledons</taxon>
        <taxon>Gunneridae</taxon>
        <taxon>Pentapetalae</taxon>
        <taxon>rosids</taxon>
        <taxon>malvids</taxon>
        <taxon>Sapindales</taxon>
        <taxon>Sapindaceae</taxon>
        <taxon>Hippocastanoideae</taxon>
        <taxon>Acereae</taxon>
        <taxon>Dipteronia</taxon>
    </lineage>
</organism>
<dbReference type="CDD" id="cd06222">
    <property type="entry name" value="RNase_H_like"/>
    <property type="match status" value="1"/>
</dbReference>
<gene>
    <name evidence="2" type="ORF">Dsin_013213</name>
</gene>
<keyword evidence="3" id="KW-1185">Reference proteome</keyword>
<dbReference type="Gene3D" id="3.30.420.10">
    <property type="entry name" value="Ribonuclease H-like superfamily/Ribonuclease H"/>
    <property type="match status" value="1"/>
</dbReference>
<dbReference type="PANTHER" id="PTHR47723:SF22">
    <property type="entry name" value="RNASE H TYPE-1 DOMAIN-CONTAINING PROTEIN"/>
    <property type="match status" value="1"/>
</dbReference>